<sequence length="486" mass="50601">MTEPLWTGEAILAATGGRPIGNMPESITGVSIDTRTVKPGEAFFAIKGERFDGHDFLSAAVASGASLLVVSEKRLPALARFSIPLLVVDDVLKAMERLAVVARMRTRANVIAITGSVGKTTTKEALRHALAACGTVHASAASFNNHWGVPLSLARLPEDTDFAIFEIGMNHPGEIRPLVKLVQPHVAIVTLIAPAHLGHFRDLQEIAEAKGEIFEGLAAGGAAIVNADDPFGPHLANMARAAGAMRITSFGEAATAEYRLMRYQKLDGGSSMEARIDGVNVDVRLASAGRHLAQNVLAVLGAVDLVGGDLARAAAALAGWRAGKGRGARHDAALPDGGSFQVIDESYNANPASMRASIAVLASTEPGPGGRRVAVMGDMLELGEHADQLHGELAQPLAEAAVDAVFLVGPAIRVLADALQGQIACQWFGSVQELQARLKEYLKAGDVVMLKASNGIGLARVVEGLVVANGHADEVATPETSAQPAG</sequence>
<comment type="similarity">
    <text evidence="10">Belongs to the MurCDEF family. MurF subfamily.</text>
</comment>
<evidence type="ECO:0000313" key="16">
    <source>
        <dbReference type="Proteomes" id="UP000324738"/>
    </source>
</evidence>
<keyword evidence="16" id="KW-1185">Reference proteome</keyword>
<dbReference type="InterPro" id="IPR013221">
    <property type="entry name" value="Mur_ligase_cen"/>
</dbReference>
<dbReference type="UniPathway" id="UPA00219"/>
<keyword evidence="7 10" id="KW-0573">Peptidoglycan synthesis</keyword>
<dbReference type="GO" id="GO:0047480">
    <property type="term" value="F:UDP-N-acetylmuramoyl-tripeptide-D-alanyl-D-alanine ligase activity"/>
    <property type="evidence" value="ECO:0007669"/>
    <property type="project" value="UniProtKB-UniRule"/>
</dbReference>
<evidence type="ECO:0000256" key="6">
    <source>
        <dbReference type="ARBA" id="ARBA00022960"/>
    </source>
</evidence>
<comment type="function">
    <text evidence="10 11">Involved in cell wall formation. Catalyzes the final step in the synthesis of UDP-N-acetylmuramoyl-pentapeptide, the precursor of murein.</text>
</comment>
<keyword evidence="1 10" id="KW-0963">Cytoplasm</keyword>
<evidence type="ECO:0000256" key="5">
    <source>
        <dbReference type="ARBA" id="ARBA00022840"/>
    </source>
</evidence>
<dbReference type="Pfam" id="PF02875">
    <property type="entry name" value="Mur_ligase_C"/>
    <property type="match status" value="1"/>
</dbReference>
<keyword evidence="6 10" id="KW-0133">Cell shape</keyword>
<dbReference type="GO" id="GO:0008766">
    <property type="term" value="F:UDP-N-acetylmuramoylalanyl-D-glutamyl-2,6-diaminopimelate-D-alanyl-D-alanine ligase activity"/>
    <property type="evidence" value="ECO:0007669"/>
    <property type="project" value="RHEA"/>
</dbReference>
<dbReference type="InterPro" id="IPR035911">
    <property type="entry name" value="MurE/MurF_N"/>
</dbReference>
<dbReference type="GO" id="GO:0005524">
    <property type="term" value="F:ATP binding"/>
    <property type="evidence" value="ECO:0007669"/>
    <property type="project" value="UniProtKB-UniRule"/>
</dbReference>
<dbReference type="SUPFAM" id="SSF53244">
    <property type="entry name" value="MurD-like peptide ligases, peptide-binding domain"/>
    <property type="match status" value="1"/>
</dbReference>
<evidence type="ECO:0000256" key="3">
    <source>
        <dbReference type="ARBA" id="ARBA00022618"/>
    </source>
</evidence>
<dbReference type="GO" id="GO:0005737">
    <property type="term" value="C:cytoplasm"/>
    <property type="evidence" value="ECO:0007669"/>
    <property type="project" value="UniProtKB-SubCell"/>
</dbReference>
<dbReference type="Gene3D" id="3.40.1390.10">
    <property type="entry name" value="MurE/MurF, N-terminal domain"/>
    <property type="match status" value="1"/>
</dbReference>
<gene>
    <name evidence="10" type="primary">murF</name>
    <name evidence="15" type="ORF">FPY71_05740</name>
</gene>
<evidence type="ECO:0000256" key="1">
    <source>
        <dbReference type="ARBA" id="ARBA00022490"/>
    </source>
</evidence>
<keyword evidence="8 10" id="KW-0131">Cell cycle</keyword>
<name>A0A5B0E567_9HYPH</name>
<dbReference type="InterPro" id="IPR005863">
    <property type="entry name" value="UDP-N-AcMur_synth"/>
</dbReference>
<keyword evidence="4 10" id="KW-0547">Nucleotide-binding</keyword>
<comment type="subcellular location">
    <subcellularLocation>
        <location evidence="10 11">Cytoplasm</location>
    </subcellularLocation>
</comment>
<dbReference type="PANTHER" id="PTHR43024">
    <property type="entry name" value="UDP-N-ACETYLMURAMOYL-TRIPEPTIDE--D-ALANYL-D-ALANINE LIGASE"/>
    <property type="match status" value="1"/>
</dbReference>
<dbReference type="GO" id="GO:0051301">
    <property type="term" value="P:cell division"/>
    <property type="evidence" value="ECO:0007669"/>
    <property type="project" value="UniProtKB-KW"/>
</dbReference>
<dbReference type="InterPro" id="IPR036565">
    <property type="entry name" value="Mur-like_cat_sf"/>
</dbReference>
<dbReference type="NCBIfam" id="TIGR01143">
    <property type="entry name" value="murF"/>
    <property type="match status" value="1"/>
</dbReference>
<dbReference type="GO" id="GO:0008360">
    <property type="term" value="P:regulation of cell shape"/>
    <property type="evidence" value="ECO:0007669"/>
    <property type="project" value="UniProtKB-KW"/>
</dbReference>
<dbReference type="SUPFAM" id="SSF53623">
    <property type="entry name" value="MurD-like peptide ligases, catalytic domain"/>
    <property type="match status" value="1"/>
</dbReference>
<evidence type="ECO:0000256" key="7">
    <source>
        <dbReference type="ARBA" id="ARBA00022984"/>
    </source>
</evidence>
<feature type="binding site" evidence="10">
    <location>
        <begin position="115"/>
        <end position="121"/>
    </location>
    <ligand>
        <name>ATP</name>
        <dbReference type="ChEBI" id="CHEBI:30616"/>
    </ligand>
</feature>
<evidence type="ECO:0000256" key="2">
    <source>
        <dbReference type="ARBA" id="ARBA00022598"/>
    </source>
</evidence>
<feature type="domain" description="Mur ligase N-terminal catalytic" evidence="12">
    <location>
        <begin position="27"/>
        <end position="99"/>
    </location>
</feature>
<keyword evidence="5 10" id="KW-0067">ATP-binding</keyword>
<dbReference type="EMBL" id="VTWH01000001">
    <property type="protein sequence ID" value="KAA0972579.1"/>
    <property type="molecule type" value="Genomic_DNA"/>
</dbReference>
<dbReference type="NCBIfam" id="NF010693">
    <property type="entry name" value="PRK14093.1"/>
    <property type="match status" value="1"/>
</dbReference>
<accession>A0A5B0E567</accession>
<evidence type="ECO:0000259" key="12">
    <source>
        <dbReference type="Pfam" id="PF01225"/>
    </source>
</evidence>
<dbReference type="AlphaFoldDB" id="A0A5B0E567"/>
<reference evidence="15 16" key="1">
    <citation type="submission" date="2019-08" db="EMBL/GenBank/DDBJ databases">
        <title>Aureimonas fodiniaquatilis sp. nov., isolated from a coal mine wastewater.</title>
        <authorList>
            <person name="Kim W."/>
        </authorList>
    </citation>
    <scope>NUCLEOTIDE SEQUENCE [LARGE SCALE GENOMIC DNA]</scope>
    <source>
        <strain evidence="15 16">CAU 1482</strain>
    </source>
</reference>
<dbReference type="InterPro" id="IPR051046">
    <property type="entry name" value="MurCDEF_CellWall_CoF430Synth"/>
</dbReference>
<evidence type="ECO:0000256" key="11">
    <source>
        <dbReference type="RuleBase" id="RU004136"/>
    </source>
</evidence>
<dbReference type="Gene3D" id="3.40.1190.10">
    <property type="entry name" value="Mur-like, catalytic domain"/>
    <property type="match status" value="1"/>
</dbReference>
<evidence type="ECO:0000256" key="8">
    <source>
        <dbReference type="ARBA" id="ARBA00023306"/>
    </source>
</evidence>
<keyword evidence="9 10" id="KW-0961">Cell wall biogenesis/degradation</keyword>
<dbReference type="GO" id="GO:0009252">
    <property type="term" value="P:peptidoglycan biosynthetic process"/>
    <property type="evidence" value="ECO:0007669"/>
    <property type="project" value="UniProtKB-UniRule"/>
</dbReference>
<keyword evidence="3 10" id="KW-0132">Cell division</keyword>
<dbReference type="InterPro" id="IPR004101">
    <property type="entry name" value="Mur_ligase_C"/>
</dbReference>
<keyword evidence="2 10" id="KW-0436">Ligase</keyword>
<proteinExistence type="inferred from homology"/>
<organism evidence="15 16">
    <name type="scientific">Aureimonas fodinaquatilis</name>
    <dbReference type="NCBI Taxonomy" id="2565783"/>
    <lineage>
        <taxon>Bacteria</taxon>
        <taxon>Pseudomonadati</taxon>
        <taxon>Pseudomonadota</taxon>
        <taxon>Alphaproteobacteria</taxon>
        <taxon>Hyphomicrobiales</taxon>
        <taxon>Aurantimonadaceae</taxon>
        <taxon>Aureimonas</taxon>
    </lineage>
</organism>
<dbReference type="InterPro" id="IPR000713">
    <property type="entry name" value="Mur_ligase_N"/>
</dbReference>
<dbReference type="RefSeq" id="WP_149298420.1">
    <property type="nucleotide sequence ID" value="NZ_VTWH01000001.1"/>
</dbReference>
<evidence type="ECO:0000256" key="10">
    <source>
        <dbReference type="HAMAP-Rule" id="MF_02019"/>
    </source>
</evidence>
<comment type="caution">
    <text evidence="15">The sequence shown here is derived from an EMBL/GenBank/DDBJ whole genome shotgun (WGS) entry which is preliminary data.</text>
</comment>
<dbReference type="GO" id="GO:0071555">
    <property type="term" value="P:cell wall organization"/>
    <property type="evidence" value="ECO:0007669"/>
    <property type="project" value="UniProtKB-KW"/>
</dbReference>
<dbReference type="Proteomes" id="UP000324738">
    <property type="component" value="Unassembled WGS sequence"/>
</dbReference>
<dbReference type="Pfam" id="PF08245">
    <property type="entry name" value="Mur_ligase_M"/>
    <property type="match status" value="1"/>
</dbReference>
<evidence type="ECO:0000259" key="14">
    <source>
        <dbReference type="Pfam" id="PF08245"/>
    </source>
</evidence>
<dbReference type="Gene3D" id="3.90.190.20">
    <property type="entry name" value="Mur ligase, C-terminal domain"/>
    <property type="match status" value="1"/>
</dbReference>
<dbReference type="HAMAP" id="MF_02019">
    <property type="entry name" value="MurF"/>
    <property type="match status" value="1"/>
</dbReference>
<evidence type="ECO:0000256" key="4">
    <source>
        <dbReference type="ARBA" id="ARBA00022741"/>
    </source>
</evidence>
<dbReference type="Pfam" id="PF01225">
    <property type="entry name" value="Mur_ligase"/>
    <property type="match status" value="1"/>
</dbReference>
<evidence type="ECO:0000256" key="9">
    <source>
        <dbReference type="ARBA" id="ARBA00023316"/>
    </source>
</evidence>
<dbReference type="InterPro" id="IPR036615">
    <property type="entry name" value="Mur_ligase_C_dom_sf"/>
</dbReference>
<evidence type="ECO:0000313" key="15">
    <source>
        <dbReference type="EMBL" id="KAA0972579.1"/>
    </source>
</evidence>
<comment type="pathway">
    <text evidence="10 11">Cell wall biogenesis; peptidoglycan biosynthesis.</text>
</comment>
<feature type="domain" description="Mur ligase central" evidence="14">
    <location>
        <begin position="113"/>
        <end position="302"/>
    </location>
</feature>
<comment type="catalytic activity">
    <reaction evidence="10 11">
        <text>D-alanyl-D-alanine + UDP-N-acetyl-alpha-D-muramoyl-L-alanyl-gamma-D-glutamyl-meso-2,6-diaminopimelate + ATP = UDP-N-acetyl-alpha-D-muramoyl-L-alanyl-gamma-D-glutamyl-meso-2,6-diaminopimeloyl-D-alanyl-D-alanine + ADP + phosphate + H(+)</text>
        <dbReference type="Rhea" id="RHEA:28374"/>
        <dbReference type="ChEBI" id="CHEBI:15378"/>
        <dbReference type="ChEBI" id="CHEBI:30616"/>
        <dbReference type="ChEBI" id="CHEBI:43474"/>
        <dbReference type="ChEBI" id="CHEBI:57822"/>
        <dbReference type="ChEBI" id="CHEBI:61386"/>
        <dbReference type="ChEBI" id="CHEBI:83905"/>
        <dbReference type="ChEBI" id="CHEBI:456216"/>
        <dbReference type="EC" id="6.3.2.10"/>
    </reaction>
</comment>
<feature type="domain" description="Mur ligase C-terminal" evidence="13">
    <location>
        <begin position="339"/>
        <end position="453"/>
    </location>
</feature>
<protein>
    <recommendedName>
        <fullName evidence="10 11">UDP-N-acetylmuramoyl-tripeptide--D-alanyl-D-alanine ligase</fullName>
        <ecNumber evidence="10 11">6.3.2.10</ecNumber>
    </recommendedName>
    <alternativeName>
        <fullName evidence="10">D-alanyl-D-alanine-adding enzyme</fullName>
    </alternativeName>
</protein>
<dbReference type="SUPFAM" id="SSF63418">
    <property type="entry name" value="MurE/MurF N-terminal domain"/>
    <property type="match status" value="1"/>
</dbReference>
<dbReference type="PANTHER" id="PTHR43024:SF1">
    <property type="entry name" value="UDP-N-ACETYLMURAMOYL-TRIPEPTIDE--D-ALANYL-D-ALANINE LIGASE"/>
    <property type="match status" value="1"/>
</dbReference>
<dbReference type="OrthoDB" id="9801978at2"/>
<evidence type="ECO:0000259" key="13">
    <source>
        <dbReference type="Pfam" id="PF02875"/>
    </source>
</evidence>
<dbReference type="EC" id="6.3.2.10" evidence="10 11"/>